<dbReference type="RefSeq" id="WP_100305576.1">
    <property type="nucleotide sequence ID" value="NZ_PGET01000001.1"/>
</dbReference>
<dbReference type="AlphaFoldDB" id="A0A2M8Z6S8"/>
<organism evidence="6 7">
    <name type="scientific">[Clostridium] celerecrescens 18A</name>
    <dbReference type="NCBI Taxonomy" id="1286362"/>
    <lineage>
        <taxon>Bacteria</taxon>
        <taxon>Bacillati</taxon>
        <taxon>Bacillota</taxon>
        <taxon>Clostridia</taxon>
        <taxon>Lachnospirales</taxon>
        <taxon>Lachnospiraceae</taxon>
        <taxon>Lacrimispora</taxon>
    </lineage>
</organism>
<dbReference type="SMART" id="SM00354">
    <property type="entry name" value="HTH_LACI"/>
    <property type="match status" value="1"/>
</dbReference>
<keyword evidence="1" id="KW-0678">Repressor</keyword>
<evidence type="ECO:0000256" key="3">
    <source>
        <dbReference type="ARBA" id="ARBA00023125"/>
    </source>
</evidence>
<dbReference type="Pfam" id="PF00356">
    <property type="entry name" value="LacI"/>
    <property type="match status" value="1"/>
</dbReference>
<dbReference type="SUPFAM" id="SSF53822">
    <property type="entry name" value="Periplasmic binding protein-like I"/>
    <property type="match status" value="1"/>
</dbReference>
<dbReference type="PROSITE" id="PS50932">
    <property type="entry name" value="HTH_LACI_2"/>
    <property type="match status" value="1"/>
</dbReference>
<gene>
    <name evidence="6" type="ORF">H171_2686</name>
</gene>
<protein>
    <submittedName>
        <fullName evidence="6">LacI family transcriptional regulator</fullName>
    </submittedName>
</protein>
<dbReference type="EMBL" id="PGET01000001">
    <property type="protein sequence ID" value="PJJ29155.1"/>
    <property type="molecule type" value="Genomic_DNA"/>
</dbReference>
<dbReference type="InterPro" id="IPR028082">
    <property type="entry name" value="Peripla_BP_I"/>
</dbReference>
<dbReference type="Proteomes" id="UP000231092">
    <property type="component" value="Unassembled WGS sequence"/>
</dbReference>
<accession>A0A2M8Z6S8</accession>
<evidence type="ECO:0000259" key="5">
    <source>
        <dbReference type="PROSITE" id="PS50932"/>
    </source>
</evidence>
<dbReference type="InterPro" id="IPR000843">
    <property type="entry name" value="HTH_LacI"/>
</dbReference>
<dbReference type="Pfam" id="PF13377">
    <property type="entry name" value="Peripla_BP_3"/>
    <property type="match status" value="1"/>
</dbReference>
<dbReference type="InterPro" id="IPR010982">
    <property type="entry name" value="Lambda_DNA-bd_dom_sf"/>
</dbReference>
<dbReference type="Gene3D" id="1.10.260.40">
    <property type="entry name" value="lambda repressor-like DNA-binding domains"/>
    <property type="match status" value="1"/>
</dbReference>
<dbReference type="CDD" id="cd01392">
    <property type="entry name" value="HTH_LacI"/>
    <property type="match status" value="1"/>
</dbReference>
<dbReference type="PANTHER" id="PTHR30146:SF148">
    <property type="entry name" value="HTH-TYPE TRANSCRIPTIONAL REPRESSOR PURR-RELATED"/>
    <property type="match status" value="1"/>
</dbReference>
<proteinExistence type="predicted"/>
<dbReference type="InterPro" id="IPR046335">
    <property type="entry name" value="LacI/GalR-like_sensor"/>
</dbReference>
<reference evidence="6 7" key="1">
    <citation type="submission" date="2017-11" db="EMBL/GenBank/DDBJ databases">
        <title>Understudied soil microbes with underappreciated capabilities: Untangling the Clostridium saccharolyticum group.</title>
        <authorList>
            <person name="Leschine S."/>
        </authorList>
    </citation>
    <scope>NUCLEOTIDE SEQUENCE [LARGE SCALE GENOMIC DNA]</scope>
    <source>
        <strain evidence="6 7">18A</strain>
    </source>
</reference>
<evidence type="ECO:0000313" key="6">
    <source>
        <dbReference type="EMBL" id="PJJ29155.1"/>
    </source>
</evidence>
<keyword evidence="4" id="KW-0804">Transcription</keyword>
<name>A0A2M8Z6S8_9FIRM</name>
<keyword evidence="3" id="KW-0238">DNA-binding</keyword>
<feature type="domain" description="HTH lacI-type" evidence="5">
    <location>
        <begin position="7"/>
        <end position="51"/>
    </location>
</feature>
<evidence type="ECO:0000256" key="4">
    <source>
        <dbReference type="ARBA" id="ARBA00023163"/>
    </source>
</evidence>
<sequence>MMKKRKVSMQNIADELKISKVTVSKALNDKEGVGEELKNKIKEAAARQGYIMPVQEETERKKIGIIMNSRFISEGGGGAIYMRMYEKIVRELGRYNYSAMMLTPSPATICDDISMMKKENLFKGILVLGLLDQEVREQVKEIDIPKVYVDIYDRTHRSDSVVSENIYSMYDMTRYLIRMGHRKIGFVGTINSTTSITDRYLGFLRAMLEKNMQLRDDWVIPDRSLEGKAVDIELPKEMPTAFICNCDETAFRLTRTLNNHGYTVPDDISIGSFDDDIYAKLTDPQLTTVAVNASLIGKVSVRQIIETIERPNKKPETRRIEGEIIYRNSVKNLNLDGEERIEKRDRVENIR</sequence>
<evidence type="ECO:0000256" key="1">
    <source>
        <dbReference type="ARBA" id="ARBA00022491"/>
    </source>
</evidence>
<evidence type="ECO:0000313" key="7">
    <source>
        <dbReference type="Proteomes" id="UP000231092"/>
    </source>
</evidence>
<comment type="caution">
    <text evidence="6">The sequence shown here is derived from an EMBL/GenBank/DDBJ whole genome shotgun (WGS) entry which is preliminary data.</text>
</comment>
<dbReference type="GO" id="GO:0003700">
    <property type="term" value="F:DNA-binding transcription factor activity"/>
    <property type="evidence" value="ECO:0007669"/>
    <property type="project" value="TreeGrafter"/>
</dbReference>
<evidence type="ECO:0000256" key="2">
    <source>
        <dbReference type="ARBA" id="ARBA00023015"/>
    </source>
</evidence>
<dbReference type="Gene3D" id="3.40.50.2300">
    <property type="match status" value="2"/>
</dbReference>
<dbReference type="OrthoDB" id="2026446at2"/>
<keyword evidence="2" id="KW-0805">Transcription regulation</keyword>
<dbReference type="SUPFAM" id="SSF47413">
    <property type="entry name" value="lambda repressor-like DNA-binding domains"/>
    <property type="match status" value="1"/>
</dbReference>
<dbReference type="GO" id="GO:0000976">
    <property type="term" value="F:transcription cis-regulatory region binding"/>
    <property type="evidence" value="ECO:0007669"/>
    <property type="project" value="TreeGrafter"/>
</dbReference>
<dbReference type="PANTHER" id="PTHR30146">
    <property type="entry name" value="LACI-RELATED TRANSCRIPTIONAL REPRESSOR"/>
    <property type="match status" value="1"/>
</dbReference>